<dbReference type="Gramene" id="Bra028258.1">
    <property type="protein sequence ID" value="Bra028258.1-P"/>
    <property type="gene ID" value="Bra028258"/>
</dbReference>
<reference evidence="2" key="3">
    <citation type="submission" date="2018-11" db="EMBL/GenBank/DDBJ databases">
        <authorList>
            <consortium name="Genoscope - CEA"/>
            <person name="William W."/>
        </authorList>
    </citation>
    <scope>NUCLEOTIDE SEQUENCE</scope>
</reference>
<gene>
    <name evidence="2" type="ORF">BRAA10T43019Z</name>
</gene>
<reference evidence="4" key="1">
    <citation type="journal article" date="2011" name="Nat. Genet.">
        <title>The genome of the mesopolyploid crop species Brassica rapa.</title>
        <authorList>
            <consortium name="Brassica rapa Genome Sequencing Project Consortium"/>
            <person name="Wang X."/>
            <person name="Wang H."/>
            <person name="Wang J."/>
            <person name="Sun R."/>
            <person name="Wu J."/>
            <person name="Liu S."/>
            <person name="Bai Y."/>
            <person name="Mun J.H."/>
            <person name="Bancroft I."/>
            <person name="Cheng F."/>
            <person name="Huang S."/>
            <person name="Li X."/>
            <person name="Hua W."/>
            <person name="Wang J."/>
            <person name="Wang X."/>
            <person name="Freeling M."/>
            <person name="Pires J.C."/>
            <person name="Paterson A.H."/>
            <person name="Chalhoub B."/>
            <person name="Wang B."/>
            <person name="Hayward A."/>
            <person name="Sharpe A.G."/>
            <person name="Park B.S."/>
            <person name="Weisshaar B."/>
            <person name="Liu B."/>
            <person name="Li B."/>
            <person name="Liu B."/>
            <person name="Tong C."/>
            <person name="Song C."/>
            <person name="Duran C."/>
            <person name="Peng C."/>
            <person name="Geng C."/>
            <person name="Koh C."/>
            <person name="Lin C."/>
            <person name="Edwards D."/>
            <person name="Mu D."/>
            <person name="Shen D."/>
            <person name="Soumpourou E."/>
            <person name="Li F."/>
            <person name="Fraser F."/>
            <person name="Conant G."/>
            <person name="Lassalle G."/>
            <person name="King G.J."/>
            <person name="Bonnema G."/>
            <person name="Tang H."/>
            <person name="Wang H."/>
            <person name="Belcram H."/>
            <person name="Zhou H."/>
            <person name="Hirakawa H."/>
            <person name="Abe H."/>
            <person name="Guo H."/>
            <person name="Wang H."/>
            <person name="Jin H."/>
            <person name="Parkin I.A."/>
            <person name="Batley J."/>
            <person name="Kim J.S."/>
            <person name="Just J."/>
            <person name="Li J."/>
            <person name="Xu J."/>
            <person name="Deng J."/>
            <person name="Kim J.A."/>
            <person name="Li J."/>
            <person name="Yu J."/>
            <person name="Meng J."/>
            <person name="Wang J."/>
            <person name="Min J."/>
            <person name="Poulain J."/>
            <person name="Wang J."/>
            <person name="Hatakeyama K."/>
            <person name="Wu K."/>
            <person name="Wang L."/>
            <person name="Fang L."/>
            <person name="Trick M."/>
            <person name="Links M.G."/>
            <person name="Zhao M."/>
            <person name="Jin M."/>
            <person name="Ramchiary N."/>
            <person name="Drou N."/>
            <person name="Berkman P.J."/>
            <person name="Cai Q."/>
            <person name="Huang Q."/>
            <person name="Li R."/>
            <person name="Tabata S."/>
            <person name="Cheng S."/>
            <person name="Zhang S."/>
            <person name="Zhang S."/>
            <person name="Huang S."/>
            <person name="Sato S."/>
            <person name="Sun S."/>
            <person name="Kwon S.J."/>
            <person name="Choi S.R."/>
            <person name="Lee T.H."/>
            <person name="Fan W."/>
            <person name="Zhao X."/>
            <person name="Tan X."/>
            <person name="Xu X."/>
            <person name="Wang Y."/>
            <person name="Qiu Y."/>
            <person name="Yin Y."/>
            <person name="Li Y."/>
            <person name="Du Y."/>
            <person name="Liao Y."/>
            <person name="Lim Y."/>
            <person name="Narusaka Y."/>
            <person name="Wang Y."/>
            <person name="Wang Z."/>
            <person name="Li Z."/>
            <person name="Wang Z."/>
            <person name="Xiong Z."/>
            <person name="Zhang Z."/>
        </authorList>
    </citation>
    <scope>NUCLEOTIDE SEQUENCE [LARGE SCALE GENOMIC DNA]</scope>
    <source>
        <strain evidence="4">cv. Chiifu-401-42</strain>
    </source>
</reference>
<organism evidence="3 4">
    <name type="scientific">Brassica campestris</name>
    <name type="common">Field mustard</name>
    <dbReference type="NCBI Taxonomy" id="3711"/>
    <lineage>
        <taxon>Eukaryota</taxon>
        <taxon>Viridiplantae</taxon>
        <taxon>Streptophyta</taxon>
        <taxon>Embryophyta</taxon>
        <taxon>Tracheophyta</taxon>
        <taxon>Spermatophyta</taxon>
        <taxon>Magnoliopsida</taxon>
        <taxon>eudicotyledons</taxon>
        <taxon>Gunneridae</taxon>
        <taxon>Pentapetalae</taxon>
        <taxon>rosids</taxon>
        <taxon>malvids</taxon>
        <taxon>Brassicales</taxon>
        <taxon>Brassicaceae</taxon>
        <taxon>Brassiceae</taxon>
        <taxon>Brassica</taxon>
    </lineage>
</organism>
<name>M4EHJ3_BRACM</name>
<dbReference type="STRING" id="51351.M4EHJ3"/>
<accession>M4EHJ3</accession>
<reference evidence="3" key="4">
    <citation type="submission" date="2023-03" db="UniProtKB">
        <authorList>
            <consortium name="EnsemblPlants"/>
        </authorList>
    </citation>
    <scope>IDENTIFICATION</scope>
    <source>
        <strain evidence="3">cv. Chiifu-401-42</strain>
    </source>
</reference>
<sequence>MRKCRSENHERNRGAQTKEEANYSNRLRCAEPVFGITEIAPHIQLVSAATEKSYSRAPPGVLKVAERKKFEKLVVPKQKPTTSCLLPENLHAAGSEKHTRCRTHAPHENPEEARLDFPEELSQAEQTEFDFRGGAGAVATAASVKTVAIPETGREEPQADITITSAGKLLNELPAKKEKTIIKDGSSFKLL</sequence>
<proteinExistence type="predicted"/>
<evidence type="ECO:0000313" key="3">
    <source>
        <dbReference type="EnsemblPlants" id="Bra028258.1-P"/>
    </source>
</evidence>
<evidence type="ECO:0000313" key="2">
    <source>
        <dbReference type="EMBL" id="VDD17306.1"/>
    </source>
</evidence>
<protein>
    <submittedName>
        <fullName evidence="2 3">Uncharacterized protein</fullName>
    </submittedName>
</protein>
<dbReference type="AlphaFoldDB" id="M4EHJ3"/>
<accession>A0A3P6CNU8</accession>
<dbReference type="HOGENOM" id="CLU_1423377_0_0_1"/>
<evidence type="ECO:0000313" key="4">
    <source>
        <dbReference type="Proteomes" id="UP000011750"/>
    </source>
</evidence>
<dbReference type="InParanoid" id="M4EHJ3"/>
<evidence type="ECO:0000256" key="1">
    <source>
        <dbReference type="SAM" id="MobiDB-lite"/>
    </source>
</evidence>
<feature type="region of interest" description="Disordered" evidence="1">
    <location>
        <begin position="1"/>
        <end position="24"/>
    </location>
</feature>
<reference evidence="4" key="2">
    <citation type="journal article" date="2018" name="Hortic Res">
        <title>Improved Brassica rapa reference genome by single-molecule sequencing and chromosome conformation capture technologies.</title>
        <authorList>
            <person name="Zhang L."/>
            <person name="Cai X."/>
            <person name="Wu J."/>
            <person name="Liu M."/>
            <person name="Grob S."/>
            <person name="Cheng F."/>
            <person name="Liang J."/>
            <person name="Cai C."/>
            <person name="Liu Z."/>
            <person name="Liu B."/>
            <person name="Wang F."/>
            <person name="Li S."/>
            <person name="Liu F."/>
            <person name="Li X."/>
            <person name="Cheng L."/>
            <person name="Yang W."/>
            <person name="Li M.H."/>
            <person name="Grossniklaus U."/>
            <person name="Zheng H."/>
            <person name="Wang X."/>
        </authorList>
    </citation>
    <scope>NUCLEOTIDE SEQUENCE [LARGE SCALE GENOMIC DNA]</scope>
    <source>
        <strain evidence="4">cv. Chiifu-401-42</strain>
    </source>
</reference>
<dbReference type="Proteomes" id="UP000011750">
    <property type="component" value="Chromosome A01"/>
</dbReference>
<dbReference type="EMBL" id="LR031577">
    <property type="protein sequence ID" value="VDD17306.1"/>
    <property type="molecule type" value="Genomic_DNA"/>
</dbReference>
<keyword evidence="4" id="KW-1185">Reference proteome</keyword>
<feature type="compositionally biased region" description="Basic and acidic residues" evidence="1">
    <location>
        <begin position="1"/>
        <end position="21"/>
    </location>
</feature>
<dbReference type="EnsemblPlants" id="Bra028258.1">
    <property type="protein sequence ID" value="Bra028258.1-P"/>
    <property type="gene ID" value="Bra028258"/>
</dbReference>